<dbReference type="AlphaFoldDB" id="A0A6G0WID3"/>
<evidence type="ECO:0000313" key="3">
    <source>
        <dbReference type="Proteomes" id="UP000481153"/>
    </source>
</evidence>
<evidence type="ECO:0000256" key="1">
    <source>
        <dbReference type="SAM" id="Phobius"/>
    </source>
</evidence>
<comment type="caution">
    <text evidence="2">The sequence shown here is derived from an EMBL/GenBank/DDBJ whole genome shotgun (WGS) entry which is preliminary data.</text>
</comment>
<name>A0A6G0WID3_9STRA</name>
<keyword evidence="1" id="KW-0472">Membrane</keyword>
<sequence>MNASLNVSFAWQNQSNHSIVGGNETTADRSTLISIAAGNTSSTPVSNKMEVSQFDPDAITFPPRNMMPLDDKEETLHWKFDIVVSSVALAAVLIALVMWLRKRRQVSLSFYSVGGVDYICSCSPSPNTTTRFGPVD</sequence>
<dbReference type="VEuPathDB" id="FungiDB:AeMF1_004375"/>
<dbReference type="EMBL" id="VJMJ01000204">
    <property type="protein sequence ID" value="KAF0726953.1"/>
    <property type="molecule type" value="Genomic_DNA"/>
</dbReference>
<accession>A0A6G0WID3</accession>
<proteinExistence type="predicted"/>
<organism evidence="2 3">
    <name type="scientific">Aphanomyces euteiches</name>
    <dbReference type="NCBI Taxonomy" id="100861"/>
    <lineage>
        <taxon>Eukaryota</taxon>
        <taxon>Sar</taxon>
        <taxon>Stramenopiles</taxon>
        <taxon>Oomycota</taxon>
        <taxon>Saprolegniomycetes</taxon>
        <taxon>Saprolegniales</taxon>
        <taxon>Verrucalvaceae</taxon>
        <taxon>Aphanomyces</taxon>
    </lineage>
</organism>
<evidence type="ECO:0000313" key="2">
    <source>
        <dbReference type="EMBL" id="KAF0726953.1"/>
    </source>
</evidence>
<feature type="transmembrane region" description="Helical" evidence="1">
    <location>
        <begin position="82"/>
        <end position="100"/>
    </location>
</feature>
<protein>
    <submittedName>
        <fullName evidence="2">Uncharacterized protein</fullName>
    </submittedName>
</protein>
<keyword evidence="3" id="KW-1185">Reference proteome</keyword>
<reference evidence="2 3" key="1">
    <citation type="submission" date="2019-07" db="EMBL/GenBank/DDBJ databases">
        <title>Genomics analysis of Aphanomyces spp. identifies a new class of oomycete effector associated with host adaptation.</title>
        <authorList>
            <person name="Gaulin E."/>
        </authorList>
    </citation>
    <scope>NUCLEOTIDE SEQUENCE [LARGE SCALE GENOMIC DNA]</scope>
    <source>
        <strain evidence="2 3">ATCC 201684</strain>
    </source>
</reference>
<dbReference type="Proteomes" id="UP000481153">
    <property type="component" value="Unassembled WGS sequence"/>
</dbReference>
<keyword evidence="1" id="KW-0812">Transmembrane</keyword>
<keyword evidence="1" id="KW-1133">Transmembrane helix</keyword>
<gene>
    <name evidence="2" type="ORF">Ae201684_014943</name>
</gene>